<accession>A0AAE9DRL1</accession>
<organism evidence="2 3">
    <name type="scientific">Caenorhabditis briggsae</name>
    <dbReference type="NCBI Taxonomy" id="6238"/>
    <lineage>
        <taxon>Eukaryota</taxon>
        <taxon>Metazoa</taxon>
        <taxon>Ecdysozoa</taxon>
        <taxon>Nematoda</taxon>
        <taxon>Chromadorea</taxon>
        <taxon>Rhabditida</taxon>
        <taxon>Rhabditina</taxon>
        <taxon>Rhabditomorpha</taxon>
        <taxon>Rhabditoidea</taxon>
        <taxon>Rhabditidae</taxon>
        <taxon>Peloderinae</taxon>
        <taxon>Caenorhabditis</taxon>
    </lineage>
</organism>
<evidence type="ECO:0000313" key="2">
    <source>
        <dbReference type="EMBL" id="ULU09736.1"/>
    </source>
</evidence>
<proteinExistence type="predicted"/>
<dbReference type="AlphaFoldDB" id="A0AAE9DRL1"/>
<gene>
    <name evidence="2" type="ORF">L3Y34_014248</name>
</gene>
<sequence length="197" mass="22045">MSTELSPGSKYTLPNSNISITAVGLTSPPLQVHSSTFISDKRVEKVFKKDAEDFNCQFDQSLCKFEGFATEVNCQCRNLKMKDYKKKNLLPMKGIHHEVRIINNHIATVAVQDTLVALQVEIRNSTISRMTTVQKCEARQQGDLIGCQSCFEGGSVSIQCSAKKPMKALLHCRVFDTILQCDPFGPVRTHQPNQDRP</sequence>
<dbReference type="EMBL" id="CP090891">
    <property type="protein sequence ID" value="ULU09736.1"/>
    <property type="molecule type" value="Genomic_DNA"/>
</dbReference>
<evidence type="ECO:0000259" key="1">
    <source>
        <dbReference type="Pfam" id="PF07245"/>
    </source>
</evidence>
<dbReference type="Proteomes" id="UP000827892">
    <property type="component" value="Chromosome I"/>
</dbReference>
<reference evidence="2 3" key="1">
    <citation type="submission" date="2022-05" db="EMBL/GenBank/DDBJ databases">
        <title>Chromosome-level reference genomes for two strains of Caenorhabditis briggsae: an improved platform for comparative genomics.</title>
        <authorList>
            <person name="Stevens L."/>
            <person name="Andersen E.C."/>
        </authorList>
    </citation>
    <scope>NUCLEOTIDE SEQUENCE [LARGE SCALE GENOMIC DNA]</scope>
    <source>
        <strain evidence="2">QX1410_ONT</strain>
        <tissue evidence="2">Whole-organism</tissue>
    </source>
</reference>
<feature type="domain" description="Phlebovirus glycoprotein G2 fusion" evidence="1">
    <location>
        <begin position="8"/>
        <end position="120"/>
    </location>
</feature>
<protein>
    <recommendedName>
        <fullName evidence="1">Phlebovirus glycoprotein G2 fusion domain-containing protein</fullName>
    </recommendedName>
</protein>
<dbReference type="Pfam" id="PF07245">
    <property type="entry name" value="Phlebovirus_G2"/>
    <property type="match status" value="1"/>
</dbReference>
<name>A0AAE9DRL1_CAEBR</name>
<evidence type="ECO:0000313" key="3">
    <source>
        <dbReference type="Proteomes" id="UP000827892"/>
    </source>
</evidence>
<dbReference type="InterPro" id="IPR009878">
    <property type="entry name" value="Phlebovirus_G2_fusion"/>
</dbReference>